<dbReference type="GO" id="GO:0016020">
    <property type="term" value="C:membrane"/>
    <property type="evidence" value="ECO:0007669"/>
    <property type="project" value="UniProtKB-SubCell"/>
</dbReference>
<dbReference type="Pfam" id="PF00069">
    <property type="entry name" value="Pkinase"/>
    <property type="match status" value="1"/>
</dbReference>
<evidence type="ECO:0000256" key="12">
    <source>
        <dbReference type="ARBA" id="ARBA00022741"/>
    </source>
</evidence>
<evidence type="ECO:0000256" key="5">
    <source>
        <dbReference type="ARBA" id="ARBA00012429"/>
    </source>
</evidence>
<dbReference type="OMA" id="CEFINDR"/>
<dbReference type="SMART" id="SM00109">
    <property type="entry name" value="C1"/>
    <property type="match status" value="2"/>
</dbReference>
<evidence type="ECO:0000256" key="8">
    <source>
        <dbReference type="ARBA" id="ARBA00022553"/>
    </source>
</evidence>
<feature type="domain" description="Protein kinase" evidence="23">
    <location>
        <begin position="495"/>
        <end position="688"/>
    </location>
</feature>
<keyword evidence="10" id="KW-0479">Metal-binding</keyword>
<evidence type="ECO:0000256" key="2">
    <source>
        <dbReference type="ARBA" id="ARBA00004370"/>
    </source>
</evidence>
<keyword evidence="6" id="KW-0963">Cytoplasm</keyword>
<dbReference type="CDD" id="cd20796">
    <property type="entry name" value="C1_PKD_rpt2"/>
    <property type="match status" value="1"/>
</dbReference>
<evidence type="ECO:0000256" key="9">
    <source>
        <dbReference type="ARBA" id="ARBA00022679"/>
    </source>
</evidence>
<accession>A0A087T1V5</accession>
<evidence type="ECO:0000256" key="11">
    <source>
        <dbReference type="ARBA" id="ARBA00022737"/>
    </source>
</evidence>
<keyword evidence="8" id="KW-0597">Phosphoprotein</keyword>
<dbReference type="CDD" id="cd01239">
    <property type="entry name" value="PH_PKD"/>
    <property type="match status" value="1"/>
</dbReference>
<dbReference type="InterPro" id="IPR057764">
    <property type="entry name" value="Ubiquitin_PRKD1-3_N"/>
</dbReference>
<evidence type="ECO:0000259" key="23">
    <source>
        <dbReference type="PROSITE" id="PS50011"/>
    </source>
</evidence>
<keyword evidence="16 20" id="KW-0067">ATP-binding</keyword>
<dbReference type="STRING" id="407821.A0A087T1V5"/>
<dbReference type="Gene3D" id="3.30.60.20">
    <property type="match status" value="2"/>
</dbReference>
<evidence type="ECO:0000256" key="18">
    <source>
        <dbReference type="ARBA" id="ARBA00023136"/>
    </source>
</evidence>
<keyword evidence="12 20" id="KW-0547">Nucleotide-binding</keyword>
<dbReference type="InterPro" id="IPR008271">
    <property type="entry name" value="Ser/Thr_kinase_AS"/>
</dbReference>
<dbReference type="PROSITE" id="PS00479">
    <property type="entry name" value="ZF_DAG_PE_1"/>
    <property type="match status" value="1"/>
</dbReference>
<evidence type="ECO:0000256" key="17">
    <source>
        <dbReference type="ARBA" id="ARBA00022842"/>
    </source>
</evidence>
<evidence type="ECO:0000256" key="14">
    <source>
        <dbReference type="ARBA" id="ARBA00022777"/>
    </source>
</evidence>
<feature type="binding site" evidence="20">
    <location>
        <position position="524"/>
    </location>
    <ligand>
        <name>ATP</name>
        <dbReference type="ChEBI" id="CHEBI:30616"/>
    </ligand>
</feature>
<keyword evidence="17" id="KW-0460">Magnesium</keyword>
<dbReference type="SUPFAM" id="SSF50729">
    <property type="entry name" value="PH domain-like"/>
    <property type="match status" value="1"/>
</dbReference>
<keyword evidence="13" id="KW-0863">Zinc-finger</keyword>
<dbReference type="Gene3D" id="1.10.510.10">
    <property type="entry name" value="Transferase(Phosphotransferase) domain 1"/>
    <property type="match status" value="1"/>
</dbReference>
<dbReference type="InterPro" id="IPR000719">
    <property type="entry name" value="Prot_kinase_dom"/>
</dbReference>
<feature type="domain" description="PH" evidence="22">
    <location>
        <begin position="355"/>
        <end position="454"/>
    </location>
</feature>
<dbReference type="PROSITE" id="PS50011">
    <property type="entry name" value="PROTEIN_KINASE_DOM"/>
    <property type="match status" value="1"/>
</dbReference>
<dbReference type="Pfam" id="PF25525">
    <property type="entry name" value="Ubiquitin_PRKD1_N"/>
    <property type="match status" value="1"/>
</dbReference>
<feature type="compositionally biased region" description="Basic and acidic residues" evidence="21">
    <location>
        <begin position="311"/>
        <end position="325"/>
    </location>
</feature>
<dbReference type="InterPro" id="IPR011993">
    <property type="entry name" value="PH-like_dom_sf"/>
</dbReference>
<dbReference type="GO" id="GO:0005829">
    <property type="term" value="C:cytosol"/>
    <property type="evidence" value="ECO:0007669"/>
    <property type="project" value="TreeGrafter"/>
</dbReference>
<evidence type="ECO:0000313" key="25">
    <source>
        <dbReference type="EMBL" id="KFM59094.1"/>
    </source>
</evidence>
<keyword evidence="15" id="KW-0862">Zinc</keyword>
<feature type="region of interest" description="Disordered" evidence="21">
    <location>
        <begin position="459"/>
        <end position="481"/>
    </location>
</feature>
<dbReference type="CDD" id="cd20795">
    <property type="entry name" value="C1_PKD_rpt1"/>
    <property type="match status" value="1"/>
</dbReference>
<organism evidence="25 26">
    <name type="scientific">Stegodyphus mimosarum</name>
    <name type="common">African social velvet spider</name>
    <dbReference type="NCBI Taxonomy" id="407821"/>
    <lineage>
        <taxon>Eukaryota</taxon>
        <taxon>Metazoa</taxon>
        <taxon>Ecdysozoa</taxon>
        <taxon>Arthropoda</taxon>
        <taxon>Chelicerata</taxon>
        <taxon>Arachnida</taxon>
        <taxon>Araneae</taxon>
        <taxon>Araneomorphae</taxon>
        <taxon>Entelegynae</taxon>
        <taxon>Eresoidea</taxon>
        <taxon>Eresidae</taxon>
        <taxon>Stegodyphus</taxon>
    </lineage>
</organism>
<feature type="region of interest" description="Disordered" evidence="21">
    <location>
        <begin position="188"/>
        <end position="208"/>
    </location>
</feature>
<keyword evidence="7" id="KW-0723">Serine/threonine-protein kinase</keyword>
<evidence type="ECO:0000256" key="21">
    <source>
        <dbReference type="SAM" id="MobiDB-lite"/>
    </source>
</evidence>
<dbReference type="PRINTS" id="PR00008">
    <property type="entry name" value="DAGPEDOMAIN"/>
</dbReference>
<comment type="subcellular location">
    <subcellularLocation>
        <location evidence="3">Cytoplasm</location>
    </subcellularLocation>
    <subcellularLocation>
        <location evidence="2">Membrane</location>
    </subcellularLocation>
</comment>
<evidence type="ECO:0000256" key="15">
    <source>
        <dbReference type="ARBA" id="ARBA00022833"/>
    </source>
</evidence>
<evidence type="ECO:0000259" key="22">
    <source>
        <dbReference type="PROSITE" id="PS50003"/>
    </source>
</evidence>
<dbReference type="InterPro" id="IPR001849">
    <property type="entry name" value="PH_domain"/>
</dbReference>
<dbReference type="PROSITE" id="PS50081">
    <property type="entry name" value="ZF_DAG_PE_2"/>
    <property type="match status" value="2"/>
</dbReference>
<feature type="domain" description="Phorbol-ester/DAG-type" evidence="24">
    <location>
        <begin position="222"/>
        <end position="273"/>
    </location>
</feature>
<dbReference type="PROSITE" id="PS00107">
    <property type="entry name" value="PROTEIN_KINASE_ATP"/>
    <property type="match status" value="1"/>
</dbReference>
<dbReference type="OrthoDB" id="10252171at2759"/>
<evidence type="ECO:0000256" key="16">
    <source>
        <dbReference type="ARBA" id="ARBA00022840"/>
    </source>
</evidence>
<dbReference type="Proteomes" id="UP000054359">
    <property type="component" value="Unassembled WGS sequence"/>
</dbReference>
<dbReference type="GO" id="GO:0008270">
    <property type="term" value="F:zinc ion binding"/>
    <property type="evidence" value="ECO:0007669"/>
    <property type="project" value="UniProtKB-KW"/>
</dbReference>
<keyword evidence="11" id="KW-0677">Repeat</keyword>
<dbReference type="Gene3D" id="2.30.29.30">
    <property type="entry name" value="Pleckstrin-homology domain (PH domain)/Phosphotyrosine-binding domain (PTB)"/>
    <property type="match status" value="1"/>
</dbReference>
<comment type="cofactor">
    <cofactor evidence="1">
        <name>Mg(2+)</name>
        <dbReference type="ChEBI" id="CHEBI:18420"/>
    </cofactor>
</comment>
<dbReference type="InterPro" id="IPR011009">
    <property type="entry name" value="Kinase-like_dom_sf"/>
</dbReference>
<dbReference type="FunFam" id="3.30.200.20:FF:000137">
    <property type="entry name" value="Serine/threonine-protein kinase"/>
    <property type="match status" value="1"/>
</dbReference>
<keyword evidence="18" id="KW-0472">Membrane</keyword>
<sequence length="688" mass="78243">MEPPILNIPGELTFIMQAGILRETVTVNSGDFSVQKLKDLACNFLDKKFPDHGISKLDQRLIFFRHDYNFENILVPVSTVSDVFDNGLIEIVLAGNNASDDTQMRPHALMLHSYKSPTFCDFCGEMLFGLVRQGLKCEGCGLSFHKRCVYKIPNNCSHTRRRRSSTFLHTPQQSDQVGVSLSIPNMATFQSTSPNRNRKSPSLPPGRSLCTEKLSTGKMKVPHRFEIHSYTRPTVCFHCKKLLKGIIRQGMQCKDCKLNVHKRKCLECIPMDCTGEAPKENSENSKNVVTDNENERGEHIDEESGEESDTSIEKPLKSDMQDDESKIPVHEASSNNIPLQRIVQSVKHTKGKNYKVLKEGWLVHHTNKEGMGKRHFWRLDTKSVTLFQNDTTSKYYKEIPLSEILSVEISKQNICSEHNQGYYLELRTANVDFYITEEINNLKAWETAIRQALMPVDTPKTATQTTQASKEAYSEVPSRKENSEQSLDISLQYQIFPDEVLGSGQFGIVYGGVHRTSGRAVAIKVIDKMRFPTKQEAQLKNEVSILQNIHHPGVVNLEKMFETNERIFVVMEKLKGDMLEMILSSEKGRLSERITKFLIYQILMALKHLHLKCIVHCDLKPENVLLSSDSDFPQVKLCDFGFARIIGEKSFRRSVVGTPAYLAPEVLKNKGYNRSLDMWSVGVIVYVR</sequence>
<evidence type="ECO:0000256" key="7">
    <source>
        <dbReference type="ARBA" id="ARBA00022527"/>
    </source>
</evidence>
<evidence type="ECO:0000256" key="10">
    <source>
        <dbReference type="ARBA" id="ARBA00022723"/>
    </source>
</evidence>
<dbReference type="PANTHER" id="PTHR22968:SF24">
    <property type="entry name" value="SERINE_THREONINE-PROTEIN KINASE"/>
    <property type="match status" value="1"/>
</dbReference>
<name>A0A087T1V5_STEMI</name>
<dbReference type="FunFam" id="3.30.60.20:FF:000021">
    <property type="entry name" value="Serine/threonine-protein kinase"/>
    <property type="match status" value="1"/>
</dbReference>
<dbReference type="PROSITE" id="PS50003">
    <property type="entry name" value="PH_DOMAIN"/>
    <property type="match status" value="1"/>
</dbReference>
<dbReference type="AlphaFoldDB" id="A0A087T1V5"/>
<feature type="non-terminal residue" evidence="25">
    <location>
        <position position="688"/>
    </location>
</feature>
<feature type="region of interest" description="Disordered" evidence="21">
    <location>
        <begin position="276"/>
        <end position="325"/>
    </location>
</feature>
<evidence type="ECO:0000256" key="6">
    <source>
        <dbReference type="ARBA" id="ARBA00022490"/>
    </source>
</evidence>
<dbReference type="GO" id="GO:0005524">
    <property type="term" value="F:ATP binding"/>
    <property type="evidence" value="ECO:0007669"/>
    <property type="project" value="UniProtKB-UniRule"/>
</dbReference>
<dbReference type="EC" id="2.7.11.13" evidence="5"/>
<comment type="similarity">
    <text evidence="4">Belongs to the protein kinase superfamily. CAMK Ser/Thr protein kinase family. PKD subfamily.</text>
</comment>
<dbReference type="SUPFAM" id="SSF57889">
    <property type="entry name" value="Cysteine-rich domain"/>
    <property type="match status" value="2"/>
</dbReference>
<keyword evidence="14 25" id="KW-0418">Kinase</keyword>
<dbReference type="GO" id="GO:0007200">
    <property type="term" value="P:phospholipase C-activating G protein-coupled receptor signaling pathway"/>
    <property type="evidence" value="ECO:0007669"/>
    <property type="project" value="TreeGrafter"/>
</dbReference>
<dbReference type="SMART" id="SM00233">
    <property type="entry name" value="PH"/>
    <property type="match status" value="1"/>
</dbReference>
<feature type="compositionally biased region" description="Polar residues" evidence="21">
    <location>
        <begin position="460"/>
        <end position="469"/>
    </location>
</feature>
<evidence type="ECO:0000259" key="24">
    <source>
        <dbReference type="PROSITE" id="PS50081"/>
    </source>
</evidence>
<evidence type="ECO:0000256" key="3">
    <source>
        <dbReference type="ARBA" id="ARBA00004496"/>
    </source>
</evidence>
<evidence type="ECO:0000256" key="20">
    <source>
        <dbReference type="PROSITE-ProRule" id="PRU10141"/>
    </source>
</evidence>
<dbReference type="InterPro" id="IPR046349">
    <property type="entry name" value="C1-like_sf"/>
</dbReference>
<keyword evidence="26" id="KW-1185">Reference proteome</keyword>
<proteinExistence type="inferred from homology"/>
<dbReference type="PROSITE" id="PS00108">
    <property type="entry name" value="PROTEIN_KINASE_ST"/>
    <property type="match status" value="1"/>
</dbReference>
<dbReference type="SMART" id="SM00220">
    <property type="entry name" value="S_TKc"/>
    <property type="match status" value="1"/>
</dbReference>
<reference evidence="25 26" key="1">
    <citation type="submission" date="2013-11" db="EMBL/GenBank/DDBJ databases">
        <title>Genome sequencing of Stegodyphus mimosarum.</title>
        <authorList>
            <person name="Bechsgaard J."/>
        </authorList>
    </citation>
    <scope>NUCLEOTIDE SEQUENCE [LARGE SCALE GENOMIC DNA]</scope>
</reference>
<dbReference type="SUPFAM" id="SSF56112">
    <property type="entry name" value="Protein kinase-like (PK-like)"/>
    <property type="match status" value="1"/>
</dbReference>
<evidence type="ECO:0000256" key="4">
    <source>
        <dbReference type="ARBA" id="ARBA00008582"/>
    </source>
</evidence>
<evidence type="ECO:0000256" key="19">
    <source>
        <dbReference type="ARBA" id="ARBA00047272"/>
    </source>
</evidence>
<dbReference type="InterPro" id="IPR002219">
    <property type="entry name" value="PKC_DAG/PE"/>
</dbReference>
<dbReference type="InterPro" id="IPR020454">
    <property type="entry name" value="DAG/PE-bd"/>
</dbReference>
<evidence type="ECO:0000256" key="13">
    <source>
        <dbReference type="ARBA" id="ARBA00022771"/>
    </source>
</evidence>
<gene>
    <name evidence="25" type="ORF">X975_06585</name>
</gene>
<evidence type="ECO:0000313" key="26">
    <source>
        <dbReference type="Proteomes" id="UP000054359"/>
    </source>
</evidence>
<dbReference type="InterPro" id="IPR017441">
    <property type="entry name" value="Protein_kinase_ATP_BS"/>
</dbReference>
<feature type="domain" description="Phorbol-ester/DAG-type" evidence="24">
    <location>
        <begin position="106"/>
        <end position="156"/>
    </location>
</feature>
<dbReference type="GO" id="GO:0004697">
    <property type="term" value="F:diacylglycerol-dependent serine/threonine kinase activity"/>
    <property type="evidence" value="ECO:0007669"/>
    <property type="project" value="UniProtKB-EC"/>
</dbReference>
<dbReference type="Pfam" id="PF00130">
    <property type="entry name" value="C1_1"/>
    <property type="match status" value="2"/>
</dbReference>
<dbReference type="EMBL" id="KK113013">
    <property type="protein sequence ID" value="KFM59094.1"/>
    <property type="molecule type" value="Genomic_DNA"/>
</dbReference>
<keyword evidence="9" id="KW-0808">Transferase</keyword>
<feature type="compositionally biased region" description="Acidic residues" evidence="21">
    <location>
        <begin position="300"/>
        <end position="310"/>
    </location>
</feature>
<dbReference type="PANTHER" id="PTHR22968">
    <property type="entry name" value="PROTEIN KINASE C, MU"/>
    <property type="match status" value="1"/>
</dbReference>
<comment type="catalytic activity">
    <reaction evidence="19">
        <text>L-threonyl-[protein] + ATP = O-phospho-L-threonyl-[protein] + ADP + H(+)</text>
        <dbReference type="Rhea" id="RHEA:46608"/>
        <dbReference type="Rhea" id="RHEA-COMP:11060"/>
        <dbReference type="Rhea" id="RHEA-COMP:11605"/>
        <dbReference type="ChEBI" id="CHEBI:15378"/>
        <dbReference type="ChEBI" id="CHEBI:30013"/>
        <dbReference type="ChEBI" id="CHEBI:30616"/>
        <dbReference type="ChEBI" id="CHEBI:61977"/>
        <dbReference type="ChEBI" id="CHEBI:456216"/>
        <dbReference type="EC" id="2.7.11.13"/>
    </reaction>
</comment>
<protein>
    <recommendedName>
        <fullName evidence="5">protein kinase C</fullName>
        <ecNumber evidence="5">2.7.11.13</ecNumber>
    </recommendedName>
</protein>
<dbReference type="GO" id="GO:0035556">
    <property type="term" value="P:intracellular signal transduction"/>
    <property type="evidence" value="ECO:0007669"/>
    <property type="project" value="TreeGrafter"/>
</dbReference>
<evidence type="ECO:0000256" key="1">
    <source>
        <dbReference type="ARBA" id="ARBA00001946"/>
    </source>
</evidence>